<evidence type="ECO:0000259" key="3">
    <source>
        <dbReference type="PROSITE" id="PS51186"/>
    </source>
</evidence>
<gene>
    <name evidence="5" type="ORF">A5888_001830</name>
    <name evidence="4" type="ORF">A5888_002987</name>
</gene>
<dbReference type="GO" id="GO:0016747">
    <property type="term" value="F:acyltransferase activity, transferring groups other than amino-acyl groups"/>
    <property type="evidence" value="ECO:0007669"/>
    <property type="project" value="InterPro"/>
</dbReference>
<evidence type="ECO:0000256" key="2">
    <source>
        <dbReference type="ARBA" id="ARBA00023315"/>
    </source>
</evidence>
<evidence type="ECO:0000313" key="6">
    <source>
        <dbReference type="Proteomes" id="UP000195141"/>
    </source>
</evidence>
<dbReference type="EMBL" id="NGMM01000005">
    <property type="protein sequence ID" value="OTP13509.1"/>
    <property type="molecule type" value="Genomic_DNA"/>
</dbReference>
<proteinExistence type="predicted"/>
<dbReference type="InterPro" id="IPR016181">
    <property type="entry name" value="Acyl_CoA_acyltransferase"/>
</dbReference>
<protein>
    <recommendedName>
        <fullName evidence="3">N-acetyltransferase domain-containing protein</fullName>
    </recommendedName>
</protein>
<dbReference type="PANTHER" id="PTHR43877">
    <property type="entry name" value="AMINOALKYLPHOSPHONATE N-ACETYLTRANSFERASE-RELATED-RELATED"/>
    <property type="match status" value="1"/>
</dbReference>
<reference evidence="5" key="3">
    <citation type="submission" date="2024-03" db="EMBL/GenBank/DDBJ databases">
        <title>The Genome Sequence of Enterococcus sp. DIV0242b.</title>
        <authorList>
            <consortium name="The Broad Institute Genomics Platform"/>
            <consortium name="The Broad Institute Microbial Omics Core"/>
            <consortium name="The Broad Institute Genomic Center for Infectious Diseases"/>
            <person name="Earl A."/>
            <person name="Manson A."/>
            <person name="Gilmore M."/>
            <person name="Schwartman J."/>
            <person name="Shea T."/>
            <person name="Abouelleil A."/>
            <person name="Cao P."/>
            <person name="Chapman S."/>
            <person name="Cusick C."/>
            <person name="Young S."/>
            <person name="Neafsey D."/>
            <person name="Nusbaum C."/>
            <person name="Birren B."/>
        </authorList>
    </citation>
    <scope>NUCLEOTIDE SEQUENCE</scope>
    <source>
        <strain evidence="5">9E7_DIV0242</strain>
    </source>
</reference>
<dbReference type="CDD" id="cd04301">
    <property type="entry name" value="NAT_SF"/>
    <property type="match status" value="1"/>
</dbReference>
<feature type="domain" description="N-acetyltransferase" evidence="3">
    <location>
        <begin position="1"/>
        <end position="149"/>
    </location>
</feature>
<name>A0A242K3C8_9ENTE</name>
<organism evidence="4">
    <name type="scientific">Candidatus Enterococcus clewellii</name>
    <dbReference type="NCBI Taxonomy" id="1834193"/>
    <lineage>
        <taxon>Bacteria</taxon>
        <taxon>Bacillati</taxon>
        <taxon>Bacillota</taxon>
        <taxon>Bacilli</taxon>
        <taxon>Lactobacillales</taxon>
        <taxon>Enterococcaceae</taxon>
        <taxon>Enterococcus</taxon>
    </lineage>
</organism>
<reference evidence="4" key="1">
    <citation type="submission" date="2017-05" db="EMBL/GenBank/DDBJ databases">
        <title>The Genome Sequence of Enterococcus sp. 9E7_DIV0242.</title>
        <authorList>
            <consortium name="The Broad Institute Genomics Platform"/>
            <consortium name="The Broad Institute Genomic Center for Infectious Diseases"/>
            <person name="Earl A."/>
            <person name="Manson A."/>
            <person name="Schwartman J."/>
            <person name="Gilmore M."/>
            <person name="Abouelleil A."/>
            <person name="Cao P."/>
            <person name="Chapman S."/>
            <person name="Cusick C."/>
            <person name="Shea T."/>
            <person name="Young S."/>
            <person name="Neafsey D."/>
            <person name="Nusbaum C."/>
            <person name="Birren B."/>
        </authorList>
    </citation>
    <scope>NUCLEOTIDE SEQUENCE [LARGE SCALE GENOMIC DNA]</scope>
    <source>
        <strain evidence="4">9E7_DIV0242</strain>
    </source>
</reference>
<dbReference type="RefSeq" id="WP_086349999.1">
    <property type="nucleotide sequence ID" value="NZ_CP147247.1"/>
</dbReference>
<dbReference type="Gene3D" id="3.40.630.30">
    <property type="match status" value="1"/>
</dbReference>
<keyword evidence="2" id="KW-0012">Acyltransferase</keyword>
<evidence type="ECO:0000313" key="5">
    <source>
        <dbReference type="EMBL" id="WYJ90102.1"/>
    </source>
</evidence>
<keyword evidence="6" id="KW-1185">Reference proteome</keyword>
<dbReference type="OrthoDB" id="162775at2"/>
<evidence type="ECO:0000256" key="1">
    <source>
        <dbReference type="ARBA" id="ARBA00022679"/>
    </source>
</evidence>
<dbReference type="PROSITE" id="PS51186">
    <property type="entry name" value="GNAT"/>
    <property type="match status" value="1"/>
</dbReference>
<dbReference type="AlphaFoldDB" id="A0A242K3C8"/>
<dbReference type="EMBL" id="CP147247">
    <property type="protein sequence ID" value="WYJ90102.1"/>
    <property type="molecule type" value="Genomic_DNA"/>
</dbReference>
<dbReference type="Pfam" id="PF00583">
    <property type="entry name" value="Acetyltransf_1"/>
    <property type="match status" value="1"/>
</dbReference>
<accession>A0A242K3C8</accession>
<keyword evidence="1" id="KW-0808">Transferase</keyword>
<evidence type="ECO:0000313" key="4">
    <source>
        <dbReference type="EMBL" id="OTP13509.1"/>
    </source>
</evidence>
<dbReference type="InterPro" id="IPR000182">
    <property type="entry name" value="GNAT_dom"/>
</dbReference>
<dbReference type="Proteomes" id="UP000195141">
    <property type="component" value="Chromosome"/>
</dbReference>
<dbReference type="SUPFAM" id="SSF55729">
    <property type="entry name" value="Acyl-CoA N-acyltransferases (Nat)"/>
    <property type="match status" value="1"/>
</dbReference>
<dbReference type="InterPro" id="IPR050832">
    <property type="entry name" value="Bact_Acetyltransf"/>
</dbReference>
<sequence>MNITAITQLEEEHYQLLLDADPSKKHVDDYTKRGQVFIISDPKLVGIMVLIPTRPDTLELVNIAVAEASRGKGYAQKLIAFAFDTAKKQGIKTMEIGTGSTGYEQLHLYQKCGFRMTWIDRDFFVRHYDEEIVDNGIVLNDMVRLSIDL</sequence>
<reference evidence="5" key="2">
    <citation type="submission" date="2017-05" db="EMBL/GenBank/DDBJ databases">
        <authorList>
            <consortium name="The Broad Institute Genomics Platform"/>
            <consortium name="The Broad Institute Genomic Center for Infectious Diseases"/>
            <person name="Earl A."/>
            <person name="Manson A."/>
            <person name="Schwartman J."/>
            <person name="Gilmore M."/>
            <person name="Abouelleil A."/>
            <person name="Cao P."/>
            <person name="Chapman S."/>
            <person name="Cusick C."/>
            <person name="Shea T."/>
            <person name="Young S."/>
            <person name="Neafsey D."/>
            <person name="Nusbaum C."/>
            <person name="Birren B."/>
        </authorList>
    </citation>
    <scope>NUCLEOTIDE SEQUENCE</scope>
    <source>
        <strain evidence="5">9E7_DIV0242</strain>
    </source>
</reference>